<sequence length="295" mass="33736">MSSHRPFSATATTTTTPYAFSVRDLIINDEDSTLALLEMVKEAYSVLIKDKRYHAFLNLLSEAAHADEHLRPVLEEASNRQLLLCGSAYDDIDFTKEALIQIVDCYVIELLRFLAMKVLLECNGGDEDEGRGNEYEYQSESRDDDRGNLLKQNRNLKAKEFVLVPSATIRAAWKAMCVLPVMYNNVCAVMGCEESLDFNHDNEILEYPMFESTDEEIAHSRMSYRYTLATYEKLYQSDPEAMFWCRLKTDETSDYDTSLTDDLANIFDTFALRVKKSMGIETGEKIPRSIKLHSS</sequence>
<protein>
    <submittedName>
        <fullName evidence="2">Uncharacterized protein</fullName>
    </submittedName>
</protein>
<evidence type="ECO:0000313" key="2">
    <source>
        <dbReference type="EMBL" id="CAE0461770.1"/>
    </source>
</evidence>
<gene>
    <name evidence="2" type="ORF">CDEB00056_LOCUS6611</name>
</gene>
<accession>A0A7S3Q0D9</accession>
<dbReference type="AlphaFoldDB" id="A0A7S3Q0D9"/>
<name>A0A7S3Q0D9_9STRA</name>
<reference evidence="2" key="1">
    <citation type="submission" date="2021-01" db="EMBL/GenBank/DDBJ databases">
        <authorList>
            <person name="Corre E."/>
            <person name="Pelletier E."/>
            <person name="Niang G."/>
            <person name="Scheremetjew M."/>
            <person name="Finn R."/>
            <person name="Kale V."/>
            <person name="Holt S."/>
            <person name="Cochrane G."/>
            <person name="Meng A."/>
            <person name="Brown T."/>
            <person name="Cohen L."/>
        </authorList>
    </citation>
    <scope>NUCLEOTIDE SEQUENCE</scope>
    <source>
        <strain evidence="2">MM31A-1</strain>
    </source>
</reference>
<evidence type="ECO:0000256" key="1">
    <source>
        <dbReference type="SAM" id="MobiDB-lite"/>
    </source>
</evidence>
<feature type="region of interest" description="Disordered" evidence="1">
    <location>
        <begin position="127"/>
        <end position="146"/>
    </location>
</feature>
<organism evidence="2">
    <name type="scientific">Chaetoceros debilis</name>
    <dbReference type="NCBI Taxonomy" id="122233"/>
    <lineage>
        <taxon>Eukaryota</taxon>
        <taxon>Sar</taxon>
        <taxon>Stramenopiles</taxon>
        <taxon>Ochrophyta</taxon>
        <taxon>Bacillariophyta</taxon>
        <taxon>Coscinodiscophyceae</taxon>
        <taxon>Chaetocerotophycidae</taxon>
        <taxon>Chaetocerotales</taxon>
        <taxon>Chaetocerotaceae</taxon>
        <taxon>Chaetoceros</taxon>
    </lineage>
</organism>
<feature type="compositionally biased region" description="Basic and acidic residues" evidence="1">
    <location>
        <begin position="130"/>
        <end position="146"/>
    </location>
</feature>
<dbReference type="EMBL" id="HBIO01008638">
    <property type="protein sequence ID" value="CAE0461770.1"/>
    <property type="molecule type" value="Transcribed_RNA"/>
</dbReference>
<proteinExistence type="predicted"/>